<feature type="compositionally biased region" description="Basic residues" evidence="1">
    <location>
        <begin position="76"/>
        <end position="91"/>
    </location>
</feature>
<evidence type="ECO:0008006" key="4">
    <source>
        <dbReference type="Google" id="ProtNLM"/>
    </source>
</evidence>
<feature type="region of interest" description="Disordered" evidence="1">
    <location>
        <begin position="21"/>
        <end position="95"/>
    </location>
</feature>
<accession>A0A484HG71</accession>
<feature type="compositionally biased region" description="Pro residues" evidence="1">
    <location>
        <begin position="26"/>
        <end position="41"/>
    </location>
</feature>
<keyword evidence="2" id="KW-0732">Signal</keyword>
<dbReference type="EMBL" id="CAACVI010000001">
    <property type="protein sequence ID" value="VEN72658.1"/>
    <property type="molecule type" value="Genomic_DNA"/>
</dbReference>
<reference evidence="3" key="1">
    <citation type="submission" date="2019-01" db="EMBL/GenBank/DDBJ databases">
        <authorList>
            <consortium name="Genoscope - CEA"/>
            <person name="William W."/>
        </authorList>
    </citation>
    <scope>NUCLEOTIDE SEQUENCE</scope>
    <source>
        <strain evidence="3">CR-1</strain>
    </source>
</reference>
<sequence>MKARGLIPYAVWALLVSSAAAGQTPDPAPFPPGRAPDPFAPPLEVLSPGPEKSGSENPARLPLKKNGPLKTETRKPRPVSHKNQAARRRPNPFRLTGILIPAGPSRQERVAMVEDASGRGRALKVGSSMGRWRVAAIHNDRVVMEMTRDPQKRRVLKTKRGL</sequence>
<feature type="signal peptide" evidence="2">
    <location>
        <begin position="1"/>
        <end position="21"/>
    </location>
</feature>
<name>A0A484HG71_9BACT</name>
<proteinExistence type="predicted"/>
<evidence type="ECO:0000313" key="3">
    <source>
        <dbReference type="EMBL" id="VEN72658.1"/>
    </source>
</evidence>
<protein>
    <recommendedName>
        <fullName evidence="4">Pilus assembly protein PilP</fullName>
    </recommendedName>
</protein>
<organism evidence="3">
    <name type="scientific">uncultured Desulfobacteraceae bacterium</name>
    <dbReference type="NCBI Taxonomy" id="218296"/>
    <lineage>
        <taxon>Bacteria</taxon>
        <taxon>Pseudomonadati</taxon>
        <taxon>Thermodesulfobacteriota</taxon>
        <taxon>Desulfobacteria</taxon>
        <taxon>Desulfobacterales</taxon>
        <taxon>Desulfobacteraceae</taxon>
        <taxon>environmental samples</taxon>
    </lineage>
</organism>
<evidence type="ECO:0000256" key="2">
    <source>
        <dbReference type="SAM" id="SignalP"/>
    </source>
</evidence>
<feature type="chain" id="PRO_5019793138" description="Pilus assembly protein PilP" evidence="2">
    <location>
        <begin position="22"/>
        <end position="162"/>
    </location>
</feature>
<gene>
    <name evidence="3" type="ORF">EPICR_10157</name>
</gene>
<dbReference type="AlphaFoldDB" id="A0A484HG71"/>
<evidence type="ECO:0000256" key="1">
    <source>
        <dbReference type="SAM" id="MobiDB-lite"/>
    </source>
</evidence>